<dbReference type="Pfam" id="PF00083">
    <property type="entry name" value="Sugar_tr"/>
    <property type="match status" value="1"/>
</dbReference>
<feature type="transmembrane region" description="Helical" evidence="10">
    <location>
        <begin position="12"/>
        <end position="34"/>
    </location>
</feature>
<dbReference type="SUPFAM" id="SSF103473">
    <property type="entry name" value="MFS general substrate transporter"/>
    <property type="match status" value="1"/>
</dbReference>
<dbReference type="Ensembl" id="ENSOTST00005036582.2">
    <property type="protein sequence ID" value="ENSOTSP00005033722.1"/>
    <property type="gene ID" value="ENSOTSG00005015874.2"/>
</dbReference>
<proteinExistence type="inferred from homology"/>
<organism evidence="11 12">
    <name type="scientific">Oncorhynchus tshawytscha</name>
    <name type="common">Chinook salmon</name>
    <name type="synonym">Salmo tshawytscha</name>
    <dbReference type="NCBI Taxonomy" id="74940"/>
    <lineage>
        <taxon>Eukaryota</taxon>
        <taxon>Metazoa</taxon>
        <taxon>Chordata</taxon>
        <taxon>Craniata</taxon>
        <taxon>Vertebrata</taxon>
        <taxon>Euteleostomi</taxon>
        <taxon>Actinopterygii</taxon>
        <taxon>Neopterygii</taxon>
        <taxon>Teleostei</taxon>
        <taxon>Protacanthopterygii</taxon>
        <taxon>Salmoniformes</taxon>
        <taxon>Salmonidae</taxon>
        <taxon>Salmoninae</taxon>
        <taxon>Oncorhynchus</taxon>
    </lineage>
</organism>
<reference evidence="11" key="1">
    <citation type="submission" date="2025-08" db="UniProtKB">
        <authorList>
            <consortium name="Ensembl"/>
        </authorList>
    </citation>
    <scope>IDENTIFICATION</scope>
</reference>
<name>A0A8C8FGA0_ONCTS</name>
<dbReference type="PANTHER" id="PTHR48023:SF7">
    <property type="entry name" value="SOLUTE CARRIER FAMILY 2, FACILITATED GLUCOSE TRANSPORTER MEMBER 10"/>
    <property type="match status" value="1"/>
</dbReference>
<dbReference type="GO" id="GO:0005737">
    <property type="term" value="C:cytoplasm"/>
    <property type="evidence" value="ECO:0007669"/>
    <property type="project" value="UniProtKB-SubCell"/>
</dbReference>
<evidence type="ECO:0000256" key="7">
    <source>
        <dbReference type="ARBA" id="ARBA00022692"/>
    </source>
</evidence>
<keyword evidence="6" id="KW-0762">Sugar transport</keyword>
<keyword evidence="12" id="KW-1185">Reference proteome</keyword>
<feature type="transmembrane region" description="Helical" evidence="10">
    <location>
        <begin position="46"/>
        <end position="67"/>
    </location>
</feature>
<dbReference type="GO" id="GO:0055056">
    <property type="term" value="F:D-glucose transmembrane transporter activity"/>
    <property type="evidence" value="ECO:0007669"/>
    <property type="project" value="TreeGrafter"/>
</dbReference>
<dbReference type="Gene3D" id="1.20.1250.20">
    <property type="entry name" value="MFS general substrate transporter like domains"/>
    <property type="match status" value="1"/>
</dbReference>
<dbReference type="GO" id="GO:1904659">
    <property type="term" value="P:D-glucose transmembrane transport"/>
    <property type="evidence" value="ECO:0007669"/>
    <property type="project" value="TreeGrafter"/>
</dbReference>
<sequence>NCVSLWKKVRTMSLLGFFQLTCVQQEAVVSTLLIGLIDRYVRRNSIILSNVLILAGSLVLVSTFYLALVVGRITVGFAICISCCVFGITVGILGAYAMNYILSDTRHGWKYLFGSAIVLTLAQFVSIWFLPSNAGAPAECQRAGAQSQRGLIRFIEDHEVENSATVSNRLDNAQYSIVHLLQRLDNMRIRTMIGLGLVIFHQFTGQPNVLFYSSTVFHSVGFESNASAVLAFVGMEVVKVNATLVSMVFANRVGRRPLLIGGCTVMSVCLITIGLLSRRSVVNTKTPCSAGDNTADETVGFRNQRISEKTVRNRLSAMLICSS</sequence>
<feature type="transmembrane region" description="Helical" evidence="10">
    <location>
        <begin position="109"/>
        <end position="129"/>
    </location>
</feature>
<dbReference type="AlphaFoldDB" id="A0A8C8FGA0"/>
<dbReference type="GO" id="GO:0012505">
    <property type="term" value="C:endomembrane system"/>
    <property type="evidence" value="ECO:0007669"/>
    <property type="project" value="UniProtKB-SubCell"/>
</dbReference>
<evidence type="ECO:0000256" key="2">
    <source>
        <dbReference type="ARBA" id="ARBA00004496"/>
    </source>
</evidence>
<evidence type="ECO:0000256" key="5">
    <source>
        <dbReference type="ARBA" id="ARBA00022490"/>
    </source>
</evidence>
<keyword evidence="8 10" id="KW-1133">Transmembrane helix</keyword>
<evidence type="ECO:0000256" key="6">
    <source>
        <dbReference type="ARBA" id="ARBA00022597"/>
    </source>
</evidence>
<evidence type="ECO:0000256" key="9">
    <source>
        <dbReference type="ARBA" id="ARBA00023136"/>
    </source>
</evidence>
<keyword evidence="5" id="KW-0963">Cytoplasm</keyword>
<evidence type="ECO:0000256" key="3">
    <source>
        <dbReference type="ARBA" id="ARBA00007004"/>
    </source>
</evidence>
<evidence type="ECO:0000313" key="12">
    <source>
        <dbReference type="Proteomes" id="UP000694402"/>
    </source>
</evidence>
<dbReference type="GeneTree" id="ENSGT00940000159430"/>
<evidence type="ECO:0000256" key="4">
    <source>
        <dbReference type="ARBA" id="ARBA00022448"/>
    </source>
</evidence>
<keyword evidence="9 10" id="KW-0472">Membrane</keyword>
<feature type="transmembrane region" description="Helical" evidence="10">
    <location>
        <begin position="257"/>
        <end position="276"/>
    </location>
</feature>
<feature type="transmembrane region" description="Helical" evidence="10">
    <location>
        <begin position="228"/>
        <end position="250"/>
    </location>
</feature>
<protein>
    <submittedName>
        <fullName evidence="11">Uncharacterized protein</fullName>
    </submittedName>
</protein>
<gene>
    <name evidence="11" type="primary">SLC2A10</name>
</gene>
<accession>A0A8C8FGA0</accession>
<evidence type="ECO:0000256" key="1">
    <source>
        <dbReference type="ARBA" id="ARBA00004127"/>
    </source>
</evidence>
<dbReference type="InterPro" id="IPR050820">
    <property type="entry name" value="MFS_Sugar_Transporter"/>
</dbReference>
<dbReference type="PANTHER" id="PTHR48023">
    <property type="entry name" value="D-XYLOSE-PROTON SYMPORTER-LIKE 2"/>
    <property type="match status" value="1"/>
</dbReference>
<reference evidence="11" key="2">
    <citation type="submission" date="2025-09" db="UniProtKB">
        <authorList>
            <consortium name="Ensembl"/>
        </authorList>
    </citation>
    <scope>IDENTIFICATION</scope>
</reference>
<evidence type="ECO:0000256" key="10">
    <source>
        <dbReference type="SAM" id="Phobius"/>
    </source>
</evidence>
<feature type="transmembrane region" description="Helical" evidence="10">
    <location>
        <begin position="73"/>
        <end position="97"/>
    </location>
</feature>
<dbReference type="InterPro" id="IPR036259">
    <property type="entry name" value="MFS_trans_sf"/>
</dbReference>
<comment type="subcellular location">
    <subcellularLocation>
        <location evidence="2">Cytoplasm</location>
    </subcellularLocation>
    <subcellularLocation>
        <location evidence="1">Endomembrane system</location>
        <topology evidence="1">Multi-pass membrane protein</topology>
    </subcellularLocation>
</comment>
<keyword evidence="4" id="KW-0813">Transport</keyword>
<keyword evidence="7 10" id="KW-0812">Transmembrane</keyword>
<comment type="similarity">
    <text evidence="3">Belongs to the major facilitator superfamily. Sugar transporter (TC 2.A.1.1) family. Glucose transporter subfamily.</text>
</comment>
<dbReference type="GO" id="GO:0072359">
    <property type="term" value="P:circulatory system development"/>
    <property type="evidence" value="ECO:0007669"/>
    <property type="project" value="TreeGrafter"/>
</dbReference>
<dbReference type="InterPro" id="IPR005828">
    <property type="entry name" value="MFS_sugar_transport-like"/>
</dbReference>
<dbReference type="Proteomes" id="UP000694402">
    <property type="component" value="Unassembled WGS sequence"/>
</dbReference>
<evidence type="ECO:0000313" key="11">
    <source>
        <dbReference type="Ensembl" id="ENSOTSP00005033722.1"/>
    </source>
</evidence>
<dbReference type="GO" id="GO:0016020">
    <property type="term" value="C:membrane"/>
    <property type="evidence" value="ECO:0007669"/>
    <property type="project" value="InterPro"/>
</dbReference>
<evidence type="ECO:0000256" key="8">
    <source>
        <dbReference type="ARBA" id="ARBA00022989"/>
    </source>
</evidence>